<dbReference type="AlphaFoldDB" id="T1DD77"/>
<dbReference type="SUPFAM" id="SSF51735">
    <property type="entry name" value="NAD(P)-binding Rossmann-fold domains"/>
    <property type="match status" value="1"/>
</dbReference>
<accession>T1DD77</accession>
<evidence type="ECO:0000259" key="1">
    <source>
        <dbReference type="Pfam" id="PF04321"/>
    </source>
</evidence>
<dbReference type="PANTHER" id="PTHR10491:SF4">
    <property type="entry name" value="METHIONINE ADENOSYLTRANSFERASE 2 SUBUNIT BETA"/>
    <property type="match status" value="1"/>
</dbReference>
<dbReference type="PANTHER" id="PTHR10491">
    <property type="entry name" value="DTDP-4-DEHYDRORHAMNOSE REDUCTASE"/>
    <property type="match status" value="1"/>
</dbReference>
<dbReference type="Pfam" id="PF04321">
    <property type="entry name" value="RmlD_sub_bind"/>
    <property type="match status" value="1"/>
</dbReference>
<evidence type="ECO:0000313" key="2">
    <source>
        <dbReference type="EMBL" id="EQD80010.1"/>
    </source>
</evidence>
<proteinExistence type="predicted"/>
<dbReference type="InterPro" id="IPR029903">
    <property type="entry name" value="RmlD-like-bd"/>
</dbReference>
<reference evidence="2" key="1">
    <citation type="submission" date="2013-08" db="EMBL/GenBank/DDBJ databases">
        <authorList>
            <person name="Mendez C."/>
            <person name="Richter M."/>
            <person name="Ferrer M."/>
            <person name="Sanchez J."/>
        </authorList>
    </citation>
    <scope>NUCLEOTIDE SEQUENCE</scope>
</reference>
<dbReference type="Gene3D" id="3.40.50.720">
    <property type="entry name" value="NAD(P)-binding Rossmann-like Domain"/>
    <property type="match status" value="1"/>
</dbReference>
<comment type="caution">
    <text evidence="2">The sequence shown here is derived from an EMBL/GenBank/DDBJ whole genome shotgun (WGS) entry which is preliminary data.</text>
</comment>
<gene>
    <name evidence="2" type="ORF">B1A_01337</name>
</gene>
<protein>
    <submittedName>
        <fullName evidence="2">dTDP-4-dehydrorhamnose reductase</fullName>
    </submittedName>
</protein>
<organism evidence="2">
    <name type="scientific">mine drainage metagenome</name>
    <dbReference type="NCBI Taxonomy" id="410659"/>
    <lineage>
        <taxon>unclassified sequences</taxon>
        <taxon>metagenomes</taxon>
        <taxon>ecological metagenomes</taxon>
    </lineage>
</organism>
<reference evidence="2" key="2">
    <citation type="journal article" date="2014" name="ISME J.">
        <title>Microbial stratification in low pH oxic and suboxic macroscopic growths along an acid mine drainage.</title>
        <authorList>
            <person name="Mendez-Garcia C."/>
            <person name="Mesa V."/>
            <person name="Sprenger R.R."/>
            <person name="Richter M."/>
            <person name="Diez M.S."/>
            <person name="Solano J."/>
            <person name="Bargiela R."/>
            <person name="Golyshina O.V."/>
            <person name="Manteca A."/>
            <person name="Ramos J.L."/>
            <person name="Gallego J.R."/>
            <person name="Llorente I."/>
            <person name="Martins Dos Santos V.A."/>
            <person name="Jensen O.N."/>
            <person name="Pelaez A.I."/>
            <person name="Sanchez J."/>
            <person name="Ferrer M."/>
        </authorList>
    </citation>
    <scope>NUCLEOTIDE SEQUENCE</scope>
</reference>
<sequence length="121" mass="13420">MRILLTGVNGQVGSALKPLLRSLGTVQAPPREELDLVDARAVAAWVRQYRPHLIVNAAAYTAVDRAEQEQAIAFALNAQLPEQLGSLQREVGWSRDPLLPRIMYLTGRMRAPIQRRISLAP</sequence>
<dbReference type="EMBL" id="AUZX01001017">
    <property type="protein sequence ID" value="EQD80010.1"/>
    <property type="molecule type" value="Genomic_DNA"/>
</dbReference>
<dbReference type="InterPro" id="IPR036291">
    <property type="entry name" value="NAD(P)-bd_dom_sf"/>
</dbReference>
<feature type="non-terminal residue" evidence="2">
    <location>
        <position position="121"/>
    </location>
</feature>
<feature type="domain" description="RmlD-like substrate binding" evidence="1">
    <location>
        <begin position="1"/>
        <end position="92"/>
    </location>
</feature>
<dbReference type="InterPro" id="IPR005913">
    <property type="entry name" value="dTDP_dehydrorham_reduct"/>
</dbReference>
<name>T1DD77_9ZZZZ</name>